<dbReference type="EMBL" id="CP032406">
    <property type="protein sequence ID" value="QRF54294.1"/>
    <property type="molecule type" value="Genomic_DNA"/>
</dbReference>
<keyword evidence="4" id="KW-1185">Reference proteome</keyword>
<protein>
    <submittedName>
        <fullName evidence="3">P-type conjugative transfer protein TrbG</fullName>
    </submittedName>
</protein>
<keyword evidence="3" id="KW-0614">Plasmid</keyword>
<keyword evidence="2" id="KW-0732">Signal</keyword>
<dbReference type="InterPro" id="IPR014142">
    <property type="entry name" value="TrbG_Ti"/>
</dbReference>
<gene>
    <name evidence="3" type="primary">trbG</name>
    <name evidence="3" type="ORF">D4A92_22470</name>
</gene>
<proteinExistence type="inferred from homology"/>
<reference evidence="3 4" key="1">
    <citation type="submission" date="2018-09" db="EMBL/GenBank/DDBJ databases">
        <title>Rhizobium sp. MAE2-X.</title>
        <authorList>
            <person name="Lee Y."/>
            <person name="Jeon C.O."/>
        </authorList>
    </citation>
    <scope>NUCLEOTIDE SEQUENCE [LARGE SCALE GENOMIC DNA]</scope>
    <source>
        <strain evidence="3 4">MAE2-X</strain>
        <plasmid evidence="3 4">p1</plasmid>
    </source>
</reference>
<evidence type="ECO:0000313" key="3">
    <source>
        <dbReference type="EMBL" id="QRF54294.1"/>
    </source>
</evidence>
<dbReference type="Gene3D" id="2.60.40.2500">
    <property type="match status" value="1"/>
</dbReference>
<evidence type="ECO:0000256" key="2">
    <source>
        <dbReference type="ARBA" id="ARBA00022729"/>
    </source>
</evidence>
<geneLocation type="plasmid" evidence="3 4">
    <name>p1</name>
</geneLocation>
<evidence type="ECO:0000313" key="4">
    <source>
        <dbReference type="Proteomes" id="UP000596351"/>
    </source>
</evidence>
<dbReference type="Pfam" id="PF03524">
    <property type="entry name" value="CagX"/>
    <property type="match status" value="1"/>
</dbReference>
<comment type="similarity">
    <text evidence="1">Belongs to the TrbG/VirB9 family.</text>
</comment>
<dbReference type="InterPro" id="IPR038161">
    <property type="entry name" value="VirB9/CagX/TrbG_C_sf"/>
</dbReference>
<accession>A0ABX7F1H9</accession>
<dbReference type="InterPro" id="IPR010258">
    <property type="entry name" value="Conjugal_tfr_TrbG/VirB9/CagX"/>
</dbReference>
<organism evidence="3 4">
    <name type="scientific">Rhizobium rosettiformans</name>
    <dbReference type="NCBI Taxonomy" id="1368430"/>
    <lineage>
        <taxon>Bacteria</taxon>
        <taxon>Pseudomonadati</taxon>
        <taxon>Pseudomonadota</taxon>
        <taxon>Alphaproteobacteria</taxon>
        <taxon>Hyphomicrobiales</taxon>
        <taxon>Rhizobiaceae</taxon>
        <taxon>Rhizobium/Agrobacterium group</taxon>
        <taxon>Rhizobium</taxon>
    </lineage>
</organism>
<dbReference type="NCBIfam" id="TIGR02775">
    <property type="entry name" value="TrbG_Ti"/>
    <property type="match status" value="1"/>
</dbReference>
<sequence>MGNRQSLAQEMTPAEVKALSHSSAWQGGRGGVTHGPDGKILFVFGDGQASIICAPLQVCDIELQAQEIVKDVLVGDSVRWSVEAASSGEGGQQTIHLIVRPTEANLATSMIVTTSMRTYHIRLRSHESRYMARVGFSYPQTSPAQIATVNARLRAQGEPASPGRLDFAYRIEGQAKWRPSRVYFDGQKTYIQFPAGVSNAEMPVLFLMSEGERQIVNYRVNRDVMIVDQQVDRAVLLAGTGWRQKKITIRRGR</sequence>
<dbReference type="Proteomes" id="UP000596351">
    <property type="component" value="Plasmid p1"/>
</dbReference>
<dbReference type="InterPro" id="IPR033645">
    <property type="entry name" value="VirB9/CagX/TrbG_C"/>
</dbReference>
<evidence type="ECO:0000256" key="1">
    <source>
        <dbReference type="ARBA" id="ARBA00006135"/>
    </source>
</evidence>
<name>A0ABX7F1H9_9HYPH</name>
<dbReference type="CDD" id="cd06911">
    <property type="entry name" value="VirB9_CagX_TrbG"/>
    <property type="match status" value="1"/>
</dbReference>